<proteinExistence type="predicted"/>
<dbReference type="SUPFAM" id="SSF55729">
    <property type="entry name" value="Acyl-CoA N-acyltransferases (Nat)"/>
    <property type="match status" value="1"/>
</dbReference>
<feature type="domain" description="N-acetyltransferase" evidence="1">
    <location>
        <begin position="5"/>
        <end position="181"/>
    </location>
</feature>
<dbReference type="EMBL" id="JAABOO010000003">
    <property type="protein sequence ID" value="NER14502.1"/>
    <property type="molecule type" value="Genomic_DNA"/>
</dbReference>
<evidence type="ECO:0000259" key="1">
    <source>
        <dbReference type="PROSITE" id="PS51186"/>
    </source>
</evidence>
<evidence type="ECO:0000313" key="2">
    <source>
        <dbReference type="EMBL" id="NER14502.1"/>
    </source>
</evidence>
<gene>
    <name evidence="2" type="ORF">GWK08_13695</name>
</gene>
<dbReference type="RefSeq" id="WP_163607790.1">
    <property type="nucleotide sequence ID" value="NZ_JAABOO010000003.1"/>
</dbReference>
<dbReference type="Pfam" id="PF00583">
    <property type="entry name" value="Acetyltransf_1"/>
    <property type="match status" value="1"/>
</dbReference>
<keyword evidence="3" id="KW-1185">Reference proteome</keyword>
<dbReference type="Gene3D" id="3.40.630.30">
    <property type="match status" value="1"/>
</dbReference>
<dbReference type="InterPro" id="IPR016181">
    <property type="entry name" value="Acyl_CoA_acyltransferase"/>
</dbReference>
<reference evidence="2 3" key="1">
    <citation type="submission" date="2020-01" db="EMBL/GenBank/DDBJ databases">
        <title>Leptobacterium flavescens.</title>
        <authorList>
            <person name="Wang G."/>
        </authorList>
    </citation>
    <scope>NUCLEOTIDE SEQUENCE [LARGE SCALE GENOMIC DNA]</scope>
    <source>
        <strain evidence="2 3">KCTC 22160</strain>
    </source>
</reference>
<dbReference type="PROSITE" id="PS51186">
    <property type="entry name" value="GNAT"/>
    <property type="match status" value="1"/>
</dbReference>
<keyword evidence="2" id="KW-0808">Transferase</keyword>
<organism evidence="2 3">
    <name type="scientific">Leptobacterium flavescens</name>
    <dbReference type="NCBI Taxonomy" id="472055"/>
    <lineage>
        <taxon>Bacteria</taxon>
        <taxon>Pseudomonadati</taxon>
        <taxon>Bacteroidota</taxon>
        <taxon>Flavobacteriia</taxon>
        <taxon>Flavobacteriales</taxon>
        <taxon>Flavobacteriaceae</taxon>
        <taxon>Leptobacterium</taxon>
    </lineage>
</organism>
<comment type="caution">
    <text evidence="2">The sequence shown here is derived from an EMBL/GenBank/DDBJ whole genome shotgun (WGS) entry which is preliminary data.</text>
</comment>
<dbReference type="AlphaFoldDB" id="A0A6P0UPS0"/>
<evidence type="ECO:0000313" key="3">
    <source>
        <dbReference type="Proteomes" id="UP000468581"/>
    </source>
</evidence>
<dbReference type="InterPro" id="IPR000182">
    <property type="entry name" value="GNAT_dom"/>
</dbReference>
<dbReference type="Proteomes" id="UP000468581">
    <property type="component" value="Unassembled WGS sequence"/>
</dbReference>
<sequence length="183" mass="21131">MGASIVYKRASSDDELQQILEIQKRNFKVNLSEEDQQLEGFITVHHSFETLKKMNTSCAHIIAKDGNTVAGYALAMLPSFREEFPVLVPMFETADELLKGRKYIVMGQVCIDRPYRKQGIFRGLYGFYREELKDEFDCLFTEVASSNIRSLEAHKSVGFKVLKTQTSDGVSWELINWEWREEC</sequence>
<protein>
    <submittedName>
        <fullName evidence="2">GNAT family N-acetyltransferase</fullName>
    </submittedName>
</protein>
<name>A0A6P0UPS0_9FLAO</name>
<accession>A0A6P0UPS0</accession>
<dbReference type="GO" id="GO:0016747">
    <property type="term" value="F:acyltransferase activity, transferring groups other than amino-acyl groups"/>
    <property type="evidence" value="ECO:0007669"/>
    <property type="project" value="InterPro"/>
</dbReference>